<evidence type="ECO:0000256" key="1">
    <source>
        <dbReference type="SAM" id="MobiDB-lite"/>
    </source>
</evidence>
<dbReference type="PANTHER" id="PTHR28027">
    <property type="entry name" value="TRANSCRIPTIONAL REGULATOR MIT1"/>
    <property type="match status" value="1"/>
</dbReference>
<feature type="region of interest" description="Disordered" evidence="1">
    <location>
        <begin position="186"/>
        <end position="300"/>
    </location>
</feature>
<feature type="region of interest" description="Disordered" evidence="1">
    <location>
        <begin position="317"/>
        <end position="336"/>
    </location>
</feature>
<dbReference type="EMBL" id="VDMD01000022">
    <property type="protein sequence ID" value="TRM60404.1"/>
    <property type="molecule type" value="Genomic_DNA"/>
</dbReference>
<dbReference type="GO" id="GO:0003677">
    <property type="term" value="F:DNA binding"/>
    <property type="evidence" value="ECO:0007669"/>
    <property type="project" value="TreeGrafter"/>
</dbReference>
<keyword evidence="3" id="KW-1185">Reference proteome</keyword>
<organism evidence="2 3">
    <name type="scientific">Schizophyllum amplum</name>
    <dbReference type="NCBI Taxonomy" id="97359"/>
    <lineage>
        <taxon>Eukaryota</taxon>
        <taxon>Fungi</taxon>
        <taxon>Dikarya</taxon>
        <taxon>Basidiomycota</taxon>
        <taxon>Agaricomycotina</taxon>
        <taxon>Agaricomycetes</taxon>
        <taxon>Agaricomycetidae</taxon>
        <taxon>Agaricales</taxon>
        <taxon>Schizophyllaceae</taxon>
        <taxon>Schizophyllum</taxon>
    </lineage>
</organism>
<dbReference type="OrthoDB" id="5572844at2759"/>
<comment type="caution">
    <text evidence="2">The sequence shown here is derived from an EMBL/GenBank/DDBJ whole genome shotgun (WGS) entry which is preliminary data.</text>
</comment>
<reference evidence="2 3" key="1">
    <citation type="journal article" date="2019" name="New Phytol.">
        <title>Comparative genomics reveals unique wood-decay strategies and fruiting body development in the Schizophyllaceae.</title>
        <authorList>
            <person name="Almasi E."/>
            <person name="Sahu N."/>
            <person name="Krizsan K."/>
            <person name="Balint B."/>
            <person name="Kovacs G.M."/>
            <person name="Kiss B."/>
            <person name="Cseklye J."/>
            <person name="Drula E."/>
            <person name="Henrissat B."/>
            <person name="Nagy I."/>
            <person name="Chovatia M."/>
            <person name="Adam C."/>
            <person name="LaButti K."/>
            <person name="Lipzen A."/>
            <person name="Riley R."/>
            <person name="Grigoriev I.V."/>
            <person name="Nagy L.G."/>
        </authorList>
    </citation>
    <scope>NUCLEOTIDE SEQUENCE [LARGE SCALE GENOMIC DNA]</scope>
    <source>
        <strain evidence="2 3">NL-1724</strain>
    </source>
</reference>
<feature type="compositionally biased region" description="Polar residues" evidence="1">
    <location>
        <begin position="271"/>
        <end position="280"/>
    </location>
</feature>
<feature type="compositionally biased region" description="Polar residues" evidence="1">
    <location>
        <begin position="212"/>
        <end position="237"/>
    </location>
</feature>
<evidence type="ECO:0000313" key="2">
    <source>
        <dbReference type="EMBL" id="TRM60404.1"/>
    </source>
</evidence>
<protein>
    <submittedName>
        <fullName evidence="2">Gti1/Pac2 family-domain-containing protein</fullName>
    </submittedName>
</protein>
<evidence type="ECO:0000313" key="3">
    <source>
        <dbReference type="Proteomes" id="UP000320762"/>
    </source>
</evidence>
<feature type="compositionally biased region" description="Low complexity" evidence="1">
    <location>
        <begin position="250"/>
        <end position="262"/>
    </location>
</feature>
<dbReference type="Proteomes" id="UP000320762">
    <property type="component" value="Unassembled WGS sequence"/>
</dbReference>
<dbReference type="PANTHER" id="PTHR28027:SF1">
    <property type="entry name" value="CAMP INDEPENDENT REGULATORY PROTEIN (AFU_ORTHOLOGUE AFUA_3G09640)"/>
    <property type="match status" value="1"/>
</dbReference>
<sequence>MQHPTLMNTKIRSTQDALQVFSAVARTILPLITHRLDAEERRAICSGNVYVWEERSADTAGMGMERWTDGLSWGPSRVRDEFLYYQQKDLEVVTEGHSRTGSSQHLMRVYTPAGNHGASAADRLIKQTYSVHVTLPQDRRRGVSRKWHLTAYFSQSTLDSLRSVESVAGVGDYPVPDGWFRGTRSCGRAAPNPPPSTVDSAVYLTPPEKLPSGSQPVSTRTMQPPTSRTTHASSSRGMTRPLSPPPLLPPASASTRAGRRSSMPIGGYVHTSPQQASYTHASPPPSGYAQPSISPGLGHHSVQQLAPLEYLESLPLKRRSAMDEEALGRLKRRPGM</sequence>
<gene>
    <name evidence="2" type="ORF">BD626DRAFT_407682</name>
</gene>
<accession>A0A550C6H8</accession>
<dbReference type="InterPro" id="IPR018608">
    <property type="entry name" value="Gti1/Pac2"/>
</dbReference>
<name>A0A550C6H8_9AGAR</name>
<dbReference type="AlphaFoldDB" id="A0A550C6H8"/>
<dbReference type="Pfam" id="PF09729">
    <property type="entry name" value="Gti1_Pac2"/>
    <property type="match status" value="1"/>
</dbReference>
<proteinExistence type="predicted"/>